<dbReference type="InParanoid" id="F0YIQ7"/>
<dbReference type="AlphaFoldDB" id="F0YIQ7"/>
<keyword evidence="4" id="KW-1185">Reference proteome</keyword>
<dbReference type="EMBL" id="GL833145">
    <property type="protein sequence ID" value="EGB04933.1"/>
    <property type="molecule type" value="Genomic_DNA"/>
</dbReference>
<name>F0YIQ7_AURAN</name>
<gene>
    <name evidence="3" type="ORF">AURANDRAFT_72382</name>
</gene>
<protein>
    <submittedName>
        <fullName evidence="3">Uncharacterized protein</fullName>
    </submittedName>
</protein>
<evidence type="ECO:0000256" key="2">
    <source>
        <dbReference type="SAM" id="MobiDB-lite"/>
    </source>
</evidence>
<dbReference type="GeneID" id="20228684"/>
<organism evidence="4">
    <name type="scientific">Aureococcus anophagefferens</name>
    <name type="common">Harmful bloom alga</name>
    <dbReference type="NCBI Taxonomy" id="44056"/>
    <lineage>
        <taxon>Eukaryota</taxon>
        <taxon>Sar</taxon>
        <taxon>Stramenopiles</taxon>
        <taxon>Ochrophyta</taxon>
        <taxon>Pelagophyceae</taxon>
        <taxon>Pelagomonadales</taxon>
        <taxon>Pelagomonadaceae</taxon>
        <taxon>Aureococcus</taxon>
    </lineage>
</organism>
<accession>F0YIQ7</accession>
<evidence type="ECO:0000313" key="3">
    <source>
        <dbReference type="EMBL" id="EGB04933.1"/>
    </source>
</evidence>
<sequence length="996" mass="114868">MMREQDRSLFKVHYTDHKESPLQNSVFTKACSTRPNASVSEGLEQRGLTCPPRSPSAQVSSILYWRKCNLKAVWRVNQGCDAFDRDKQRAFAEVWTTAFRTPARPPSSVWFQVRRGASIDTGSRRFATKRWPFQPIQGTTAVPCSTPTAGGTRPRRKIELGMSTLVPPMDAEVEQLLIQINNLSVRVEQAENELISIKRTKASNIVGAQMQDVVNTGSPAVLATARKRAPRNKGASDIDHGIELWDQASVKQDCQLVDSALIGVGRMLLKLEMAHGQIVNSKEEHETQSAIMTEAIARGFLCRARRVRCAAALWKTRNHLFSFVLHTTRFEILRQRKMDNIVRASSTEREVRRTQRCFGAWYMEALAQRGHVEYIRTASRTAAAKRDRTMLRKVLRAWRRDCVGPQSVRSCRQRRAEALHAARSRVQEVEGLICARKKAAGEPAERLIITNDMVYREMSRTIYHAALKKQVWWCMRHHFVALRRAVTMQIAASEMAIKHYRTTVYGFVFYPWTEYLYTSPNATLNRKLWPRPRCYVPRYSQRLVDRFVRKRVRRHLIQPYWAHWRQRYDAWAAGRKLRTCLDARTRLAHWGCWRKAVTRRHELRSKAVKAWHETGRQLLGRPLRAWYLFTRTRRIRRMDQRRLVATHARARERRLRQKLMRAWHHQAIYGRVEGLYTRAELVRSLAELQAHGRRLEARAEAHAAACEDATRRLEDERGRATRAGARLKDRDDHATRMHLAIHHAEAEIDRICSAIECVAKLHPNAARTALIRSLSEHNTHSGIREVDKTDQSRKLPFKPESFLHELVRVDDDVAEASTTPQKSKDAQGHDNPPYEDVDGKLLDEGVDVDREVLMLRVRFVLDQASSDFRTFSHFGGKMLYSVERQDDDLDADSPLVEVSTQKEVWRSVSRDDSVDKVLKMVRDLKEGWQMWDFLVKGDVSVLNEKHAIAWKDMEGVAIDVDAKWSSLKASTLSGAQRLATWGEFLRALKHPGQQAL</sequence>
<dbReference type="KEGG" id="aaf:AURANDRAFT_72382"/>
<reference evidence="3 4" key="1">
    <citation type="journal article" date="2011" name="Proc. Natl. Acad. Sci. U.S.A.">
        <title>Niche of harmful alga Aureococcus anophagefferens revealed through ecogenomics.</title>
        <authorList>
            <person name="Gobler C.J."/>
            <person name="Berry D.L."/>
            <person name="Dyhrman S.T."/>
            <person name="Wilhelm S.W."/>
            <person name="Salamov A."/>
            <person name="Lobanov A.V."/>
            <person name="Zhang Y."/>
            <person name="Collier J.L."/>
            <person name="Wurch L.L."/>
            <person name="Kustka A.B."/>
            <person name="Dill B.D."/>
            <person name="Shah M."/>
            <person name="VerBerkmoes N.C."/>
            <person name="Kuo A."/>
            <person name="Terry A."/>
            <person name="Pangilinan J."/>
            <person name="Lindquist E.A."/>
            <person name="Lucas S."/>
            <person name="Paulsen I.T."/>
            <person name="Hattenrath-Lehmann T.K."/>
            <person name="Talmage S.C."/>
            <person name="Walker E.A."/>
            <person name="Koch F."/>
            <person name="Burson A.M."/>
            <person name="Marcoval M.A."/>
            <person name="Tang Y.Z."/>
            <person name="Lecleir G.R."/>
            <person name="Coyne K.J."/>
            <person name="Berg G.M."/>
            <person name="Bertrand E.M."/>
            <person name="Saito M.A."/>
            <person name="Gladyshev V.N."/>
            <person name="Grigoriev I.V."/>
        </authorList>
    </citation>
    <scope>NUCLEOTIDE SEQUENCE [LARGE SCALE GENOMIC DNA]</scope>
    <source>
        <strain evidence="4">CCMP 1984</strain>
    </source>
</reference>
<evidence type="ECO:0000313" key="4">
    <source>
        <dbReference type="Proteomes" id="UP000002729"/>
    </source>
</evidence>
<feature type="coiled-coil region" evidence="1">
    <location>
        <begin position="173"/>
        <end position="200"/>
    </location>
</feature>
<feature type="region of interest" description="Disordered" evidence="2">
    <location>
        <begin position="815"/>
        <end position="839"/>
    </location>
</feature>
<dbReference type="RefSeq" id="XP_009040288.1">
    <property type="nucleotide sequence ID" value="XM_009042040.1"/>
</dbReference>
<proteinExistence type="predicted"/>
<keyword evidence="1" id="KW-0175">Coiled coil</keyword>
<dbReference type="OrthoDB" id="193200at2759"/>
<dbReference type="eggNOG" id="ENOG502QQBS">
    <property type="taxonomic scope" value="Eukaryota"/>
</dbReference>
<dbReference type="Proteomes" id="UP000002729">
    <property type="component" value="Unassembled WGS sequence"/>
</dbReference>
<evidence type="ECO:0000256" key="1">
    <source>
        <dbReference type="SAM" id="Coils"/>
    </source>
</evidence>